<reference evidence="8 9" key="1">
    <citation type="submission" date="2017-12" db="EMBL/GenBank/DDBJ databases">
        <title>Phylogenetic diversity of female urinary microbiome.</title>
        <authorList>
            <person name="Thomas-White K."/>
            <person name="Wolfe A.J."/>
        </authorList>
    </citation>
    <scope>NUCLEOTIDE SEQUENCE [LARGE SCALE GENOMIC DNA]</scope>
    <source>
        <strain evidence="8 9">UMB0898</strain>
    </source>
</reference>
<dbReference type="AlphaFoldDB" id="A0A2I1K2A5"/>
<feature type="transmembrane region" description="Helical" evidence="6">
    <location>
        <begin position="12"/>
        <end position="31"/>
    </location>
</feature>
<evidence type="ECO:0000256" key="6">
    <source>
        <dbReference type="RuleBase" id="RU366058"/>
    </source>
</evidence>
<dbReference type="PANTHER" id="PTHR12677">
    <property type="entry name" value="GOLGI APPARATUS MEMBRANE PROTEIN TVP38-RELATED"/>
    <property type="match status" value="1"/>
</dbReference>
<gene>
    <name evidence="8" type="ORF">CYJ57_02915</name>
</gene>
<dbReference type="InterPro" id="IPR015414">
    <property type="entry name" value="TMEM64"/>
</dbReference>
<feature type="transmembrane region" description="Helical" evidence="6">
    <location>
        <begin position="83"/>
        <end position="107"/>
    </location>
</feature>
<keyword evidence="4 6" id="KW-1133">Transmembrane helix</keyword>
<sequence>MRRLSLETRRQIIRVTTILGVILTIVGSIYISRSPMFKPGGEFEALLRRMGVFAPVLFILVQTSQIIYPIIPLGLTNVIGDLIFGHLGGFLLNATGMIIGSGINFHLGRKYGEAFVRAFVSDSDFNRYIQKMNEGEGYRRLLKIGFIAPLFPDDIFCMISGMSDMTFKEFMGYVIKYRPASMFLYTYIVSNVIQFIYQYIHR</sequence>
<feature type="domain" description="VTT" evidence="7">
    <location>
        <begin position="78"/>
        <end position="190"/>
    </location>
</feature>
<dbReference type="OrthoDB" id="371137at2"/>
<comment type="subcellular location">
    <subcellularLocation>
        <location evidence="1 6">Cell membrane</location>
        <topology evidence="1 6">Multi-pass membrane protein</topology>
    </subcellularLocation>
</comment>
<dbReference type="Proteomes" id="UP000234384">
    <property type="component" value="Unassembled WGS sequence"/>
</dbReference>
<keyword evidence="2 6" id="KW-1003">Cell membrane</keyword>
<proteinExistence type="inferred from homology"/>
<dbReference type="Pfam" id="PF09335">
    <property type="entry name" value="VTT_dom"/>
    <property type="match status" value="1"/>
</dbReference>
<keyword evidence="5 6" id="KW-0472">Membrane</keyword>
<feature type="transmembrane region" description="Helical" evidence="6">
    <location>
        <begin position="182"/>
        <end position="200"/>
    </location>
</feature>
<evidence type="ECO:0000256" key="1">
    <source>
        <dbReference type="ARBA" id="ARBA00004651"/>
    </source>
</evidence>
<dbReference type="RefSeq" id="WP_101953996.1">
    <property type="nucleotide sequence ID" value="NZ_PKHE01000005.1"/>
</dbReference>
<dbReference type="PANTHER" id="PTHR12677:SF49">
    <property type="entry name" value="TVP38_TMEM64 FAMILY MEMBRANE PROTEIN"/>
    <property type="match status" value="1"/>
</dbReference>
<evidence type="ECO:0000256" key="3">
    <source>
        <dbReference type="ARBA" id="ARBA00022692"/>
    </source>
</evidence>
<dbReference type="GO" id="GO:0005886">
    <property type="term" value="C:plasma membrane"/>
    <property type="evidence" value="ECO:0007669"/>
    <property type="project" value="UniProtKB-SubCell"/>
</dbReference>
<feature type="transmembrane region" description="Helical" evidence="6">
    <location>
        <begin position="52"/>
        <end position="71"/>
    </location>
</feature>
<comment type="caution">
    <text evidence="6">Lacks conserved residue(s) required for the propagation of feature annotation.</text>
</comment>
<comment type="caution">
    <text evidence="8">The sequence shown here is derived from an EMBL/GenBank/DDBJ whole genome shotgun (WGS) entry which is preliminary data.</text>
</comment>
<keyword evidence="3 6" id="KW-0812">Transmembrane</keyword>
<comment type="similarity">
    <text evidence="6">Belongs to the TVP38/TMEM64 family.</text>
</comment>
<name>A0A2I1K2A5_9LACT</name>
<evidence type="ECO:0000313" key="9">
    <source>
        <dbReference type="Proteomes" id="UP000234384"/>
    </source>
</evidence>
<organism evidence="8 9">
    <name type="scientific">Falseniella ignava</name>
    <dbReference type="NCBI Taxonomy" id="137730"/>
    <lineage>
        <taxon>Bacteria</taxon>
        <taxon>Bacillati</taxon>
        <taxon>Bacillota</taxon>
        <taxon>Bacilli</taxon>
        <taxon>Lactobacillales</taxon>
        <taxon>Aerococcaceae</taxon>
        <taxon>Falseniella</taxon>
    </lineage>
</organism>
<dbReference type="EMBL" id="PKHE01000005">
    <property type="protein sequence ID" value="PKY89675.1"/>
    <property type="molecule type" value="Genomic_DNA"/>
</dbReference>
<evidence type="ECO:0000256" key="5">
    <source>
        <dbReference type="ARBA" id="ARBA00023136"/>
    </source>
</evidence>
<protein>
    <recommendedName>
        <fullName evidence="6">TVP38/TMEM64 family membrane protein</fullName>
    </recommendedName>
</protein>
<dbReference type="InterPro" id="IPR032816">
    <property type="entry name" value="VTT_dom"/>
</dbReference>
<evidence type="ECO:0000256" key="2">
    <source>
        <dbReference type="ARBA" id="ARBA00022475"/>
    </source>
</evidence>
<evidence type="ECO:0000256" key="4">
    <source>
        <dbReference type="ARBA" id="ARBA00022989"/>
    </source>
</evidence>
<evidence type="ECO:0000259" key="7">
    <source>
        <dbReference type="Pfam" id="PF09335"/>
    </source>
</evidence>
<accession>A0A2I1K2A5</accession>
<evidence type="ECO:0000313" key="8">
    <source>
        <dbReference type="EMBL" id="PKY89675.1"/>
    </source>
</evidence>